<dbReference type="HOGENOM" id="CLU_3038977_0_0_2"/>
<dbReference type="KEGG" id="htu:Htur_2319"/>
<dbReference type="STRING" id="543526.Htur_2319"/>
<evidence type="ECO:0000313" key="2">
    <source>
        <dbReference type="Proteomes" id="UP000001903"/>
    </source>
</evidence>
<accession>D2RUM7</accession>
<gene>
    <name evidence="1" type="ordered locus">Htur_2319</name>
</gene>
<dbReference type="AlphaFoldDB" id="D2RUM7"/>
<sequence>MTLVARYSMAYKLQCDSCDLERECTDWADANRDARDHEAEYSDHWVTIHELQRA</sequence>
<protein>
    <submittedName>
        <fullName evidence="1">Uncharacterized protein</fullName>
    </submittedName>
</protein>
<dbReference type="eggNOG" id="arCOG10755">
    <property type="taxonomic scope" value="Archaea"/>
</dbReference>
<organism evidence="1 2">
    <name type="scientific">Haloterrigena turkmenica (strain ATCC 51198 / DSM 5511 / JCM 9101 / NCIMB 13204 / VKM B-1734 / 4k)</name>
    <name type="common">Halococcus turkmenicus</name>
    <dbReference type="NCBI Taxonomy" id="543526"/>
    <lineage>
        <taxon>Archaea</taxon>
        <taxon>Methanobacteriati</taxon>
        <taxon>Methanobacteriota</taxon>
        <taxon>Stenosarchaea group</taxon>
        <taxon>Halobacteria</taxon>
        <taxon>Halobacteriales</taxon>
        <taxon>Natrialbaceae</taxon>
        <taxon>Haloterrigena</taxon>
    </lineage>
</organism>
<keyword evidence="2" id="KW-1185">Reference proteome</keyword>
<dbReference type="EMBL" id="CP001860">
    <property type="protein sequence ID" value="ADB61199.1"/>
    <property type="molecule type" value="Genomic_DNA"/>
</dbReference>
<reference evidence="1 2" key="1">
    <citation type="journal article" date="2010" name="Stand. Genomic Sci.">
        <title>Complete genome sequence of Haloterrigena turkmenica type strain (4k).</title>
        <authorList>
            <person name="Saunders E."/>
            <person name="Tindall B.J."/>
            <person name="Fahnrich R."/>
            <person name="Lapidus A."/>
            <person name="Copeland A."/>
            <person name="Del Rio T.G."/>
            <person name="Lucas S."/>
            <person name="Chen F."/>
            <person name="Tice H."/>
            <person name="Cheng J.F."/>
            <person name="Han C."/>
            <person name="Detter J.C."/>
            <person name="Bruce D."/>
            <person name="Goodwin L."/>
            <person name="Chain P."/>
            <person name="Pitluck S."/>
            <person name="Pati A."/>
            <person name="Ivanova N."/>
            <person name="Mavromatis K."/>
            <person name="Chen A."/>
            <person name="Palaniappan K."/>
            <person name="Land M."/>
            <person name="Hauser L."/>
            <person name="Chang Y.J."/>
            <person name="Jeffries C.D."/>
            <person name="Brettin T."/>
            <person name="Rohde M."/>
            <person name="Goker M."/>
            <person name="Bristow J."/>
            <person name="Eisen J.A."/>
            <person name="Markowitz V."/>
            <person name="Hugenholtz P."/>
            <person name="Klenk H.P."/>
            <person name="Kyrpides N.C."/>
        </authorList>
    </citation>
    <scope>NUCLEOTIDE SEQUENCE [LARGE SCALE GENOMIC DNA]</scope>
    <source>
        <strain evidence="2">ATCC 51198 / DSM 5511 / JCM 9101 / NCIMB 13204 / VKM B-1734 / 4k</strain>
    </source>
</reference>
<evidence type="ECO:0000313" key="1">
    <source>
        <dbReference type="EMBL" id="ADB61199.1"/>
    </source>
</evidence>
<proteinExistence type="predicted"/>
<dbReference type="Proteomes" id="UP000001903">
    <property type="component" value="Chromosome"/>
</dbReference>
<name>D2RUM7_HALTV</name>